<dbReference type="InterPro" id="IPR050523">
    <property type="entry name" value="AKR_Detox_Biosynth"/>
</dbReference>
<dbReference type="FunFam" id="3.20.20.100:FF:000005">
    <property type="entry name" value="NADP(H)-dependent aldo-keto reductase"/>
    <property type="match status" value="1"/>
</dbReference>
<organism evidence="6 7">
    <name type="scientific">Roseofilum reptotaenium AO1-A</name>
    <dbReference type="NCBI Taxonomy" id="1925591"/>
    <lineage>
        <taxon>Bacteria</taxon>
        <taxon>Bacillati</taxon>
        <taxon>Cyanobacteriota</taxon>
        <taxon>Cyanophyceae</taxon>
        <taxon>Desertifilales</taxon>
        <taxon>Desertifilaceae</taxon>
        <taxon>Roseofilum</taxon>
    </lineage>
</organism>
<dbReference type="GO" id="GO:0016491">
    <property type="term" value="F:oxidoreductase activity"/>
    <property type="evidence" value="ECO:0007669"/>
    <property type="project" value="UniProtKB-KW"/>
</dbReference>
<comment type="caution">
    <text evidence="6">The sequence shown here is derived from an EMBL/GenBank/DDBJ whole genome shotgun (WGS) entry which is preliminary data.</text>
</comment>
<dbReference type="InterPro" id="IPR036812">
    <property type="entry name" value="NAD(P)_OxRdtase_dom_sf"/>
</dbReference>
<dbReference type="PANTHER" id="PTHR43364:SF4">
    <property type="entry name" value="NAD(P)-LINKED OXIDOREDUCTASE SUPERFAMILY PROTEIN"/>
    <property type="match status" value="1"/>
</dbReference>
<evidence type="ECO:0000256" key="1">
    <source>
        <dbReference type="ARBA" id="ARBA00022857"/>
    </source>
</evidence>
<evidence type="ECO:0000313" key="7">
    <source>
        <dbReference type="Proteomes" id="UP000183940"/>
    </source>
</evidence>
<dbReference type="Pfam" id="PF00248">
    <property type="entry name" value="Aldo_ket_red"/>
    <property type="match status" value="1"/>
</dbReference>
<dbReference type="EMBL" id="MLAW01000013">
    <property type="protein sequence ID" value="OJJ25799.1"/>
    <property type="molecule type" value="Genomic_DNA"/>
</dbReference>
<evidence type="ECO:0000259" key="5">
    <source>
        <dbReference type="Pfam" id="PF00248"/>
    </source>
</evidence>
<dbReference type="Proteomes" id="UP000183940">
    <property type="component" value="Unassembled WGS sequence"/>
</dbReference>
<dbReference type="PANTHER" id="PTHR43364">
    <property type="entry name" value="NADH-SPECIFIC METHYLGLYOXAL REDUCTASE-RELATED"/>
    <property type="match status" value="1"/>
</dbReference>
<dbReference type="STRING" id="1925591.BI308_09790"/>
<reference evidence="6" key="1">
    <citation type="submission" date="2016-10" db="EMBL/GenBank/DDBJ databases">
        <title>CRISPR-Cas defence system in Roseofilum reptotaenium: evidence of a bacteriophage-cyanobacterium arms race in the coral black band disease.</title>
        <authorList>
            <person name="Buerger P."/>
            <person name="Wood-Charlson E.M."/>
            <person name="Weynberg K.D."/>
            <person name="Willis B."/>
            <person name="Van Oppen M.J."/>
        </authorList>
    </citation>
    <scope>NUCLEOTIDE SEQUENCE [LARGE SCALE GENOMIC DNA]</scope>
    <source>
        <strain evidence="6">AO1-A</strain>
    </source>
</reference>
<sequence>MKYHPLGHSNLSVSELCLGTMTFASQTTIQEAHQQLNYAVSQGINFIDTAELYPLPGNAETQGNSESAIGQWLVNQPRDQLIIASKVAGAGPRFPWIRGKNRRVDRTNIEQAINESLRRLQTDYIDLCYIHWPDRYVPVFGEIYYNPSHERETVPIAEQLEVFSDLVKAGKIRYVGLSNETPWGVCEFCRVAKELKLPKVVAIQNAYNLTNRIFEIHLSESCRFHKLGLFAYSPLAFGHLTGKYMQTIPPKSRLKLFPGFDQRYQKPNFEKAVSAYVKIAQKFALTPLQMALAFVRSRWFVTSTIIGCSSLEQLQENINTIEIQISQEIIAEINAVHSICPNPTP</sequence>
<evidence type="ECO:0000256" key="4">
    <source>
        <dbReference type="ARBA" id="ARBA00070119"/>
    </source>
</evidence>
<accession>A0A1L9QT32</accession>
<dbReference type="Gene3D" id="3.20.20.100">
    <property type="entry name" value="NADP-dependent oxidoreductase domain"/>
    <property type="match status" value="1"/>
</dbReference>
<keyword evidence="2" id="KW-0560">Oxidoreductase</keyword>
<comment type="similarity">
    <text evidence="3">Belongs to the aldo/keto reductase family. Aldo/keto reductase 2 subfamily.</text>
</comment>
<keyword evidence="7" id="KW-1185">Reference proteome</keyword>
<protein>
    <recommendedName>
        <fullName evidence="4">Protein tas</fullName>
    </recommendedName>
</protein>
<gene>
    <name evidence="6" type="primary">tas</name>
    <name evidence="6" type="ORF">BI308_09790</name>
</gene>
<name>A0A1L9QT32_9CYAN</name>
<dbReference type="AlphaFoldDB" id="A0A1L9QT32"/>
<evidence type="ECO:0000313" key="6">
    <source>
        <dbReference type="EMBL" id="OJJ25799.1"/>
    </source>
</evidence>
<evidence type="ECO:0000256" key="2">
    <source>
        <dbReference type="ARBA" id="ARBA00023002"/>
    </source>
</evidence>
<feature type="domain" description="NADP-dependent oxidoreductase" evidence="5">
    <location>
        <begin position="15"/>
        <end position="336"/>
    </location>
</feature>
<keyword evidence="1" id="KW-0521">NADP</keyword>
<dbReference type="InterPro" id="IPR023210">
    <property type="entry name" value="NADP_OxRdtase_dom"/>
</dbReference>
<dbReference type="CDD" id="cd19094">
    <property type="entry name" value="AKR_Tas-like"/>
    <property type="match status" value="1"/>
</dbReference>
<evidence type="ECO:0000256" key="3">
    <source>
        <dbReference type="ARBA" id="ARBA00038157"/>
    </source>
</evidence>
<proteinExistence type="inferred from homology"/>
<dbReference type="SUPFAM" id="SSF51430">
    <property type="entry name" value="NAD(P)-linked oxidoreductase"/>
    <property type="match status" value="1"/>
</dbReference>